<dbReference type="InterPro" id="IPR000515">
    <property type="entry name" value="MetI-like"/>
</dbReference>
<dbReference type="eggNOG" id="COG1175">
    <property type="taxonomic scope" value="Bacteria"/>
</dbReference>
<dbReference type="GO" id="GO:0005886">
    <property type="term" value="C:plasma membrane"/>
    <property type="evidence" value="ECO:0007669"/>
    <property type="project" value="UniProtKB-SubCell"/>
</dbReference>
<comment type="caution">
    <text evidence="9">The sequence shown here is derived from an EMBL/GenBank/DDBJ whole genome shotgun (WGS) entry which is preliminary data.</text>
</comment>
<keyword evidence="4 7" id="KW-0812">Transmembrane</keyword>
<keyword evidence="6 7" id="KW-0472">Membrane</keyword>
<evidence type="ECO:0000313" key="9">
    <source>
        <dbReference type="EMBL" id="KEO81648.1"/>
    </source>
</evidence>
<dbReference type="PANTHER" id="PTHR30193">
    <property type="entry name" value="ABC TRANSPORTER PERMEASE PROTEIN"/>
    <property type="match status" value="1"/>
</dbReference>
<dbReference type="STRING" id="1157490.EL26_19440"/>
<comment type="similarity">
    <text evidence="7">Belongs to the binding-protein-dependent transport system permease family.</text>
</comment>
<dbReference type="PROSITE" id="PS50928">
    <property type="entry name" value="ABC_TM1"/>
    <property type="match status" value="1"/>
</dbReference>
<evidence type="ECO:0000256" key="6">
    <source>
        <dbReference type="ARBA" id="ARBA00023136"/>
    </source>
</evidence>
<feature type="transmembrane region" description="Helical" evidence="7">
    <location>
        <begin position="156"/>
        <end position="175"/>
    </location>
</feature>
<comment type="subcellular location">
    <subcellularLocation>
        <location evidence="1 7">Cell membrane</location>
        <topology evidence="1 7">Multi-pass membrane protein</topology>
    </subcellularLocation>
</comment>
<name>A0A074LPA8_9BACL</name>
<dbReference type="Pfam" id="PF00528">
    <property type="entry name" value="BPD_transp_1"/>
    <property type="match status" value="1"/>
</dbReference>
<evidence type="ECO:0000256" key="1">
    <source>
        <dbReference type="ARBA" id="ARBA00004651"/>
    </source>
</evidence>
<dbReference type="Gene3D" id="1.10.3720.10">
    <property type="entry name" value="MetI-like"/>
    <property type="match status" value="1"/>
</dbReference>
<dbReference type="EMBL" id="JMIR01000033">
    <property type="protein sequence ID" value="KEO81648.1"/>
    <property type="molecule type" value="Genomic_DNA"/>
</dbReference>
<keyword evidence="10" id="KW-1185">Reference proteome</keyword>
<protein>
    <submittedName>
        <fullName evidence="9">ABC transporter permease</fullName>
    </submittedName>
</protein>
<feature type="transmembrane region" description="Helical" evidence="7">
    <location>
        <begin position="81"/>
        <end position="102"/>
    </location>
</feature>
<feature type="domain" description="ABC transmembrane type-1" evidence="8">
    <location>
        <begin position="77"/>
        <end position="294"/>
    </location>
</feature>
<feature type="transmembrane region" description="Helical" evidence="7">
    <location>
        <begin position="12"/>
        <end position="36"/>
    </location>
</feature>
<evidence type="ECO:0000259" key="8">
    <source>
        <dbReference type="PROSITE" id="PS50928"/>
    </source>
</evidence>
<gene>
    <name evidence="9" type="ORF">EL26_19440</name>
</gene>
<evidence type="ECO:0000256" key="7">
    <source>
        <dbReference type="RuleBase" id="RU363032"/>
    </source>
</evidence>
<evidence type="ECO:0000256" key="4">
    <source>
        <dbReference type="ARBA" id="ARBA00022692"/>
    </source>
</evidence>
<dbReference type="Proteomes" id="UP000027931">
    <property type="component" value="Unassembled WGS sequence"/>
</dbReference>
<dbReference type="AlphaFoldDB" id="A0A074LPA8"/>
<keyword evidence="3" id="KW-1003">Cell membrane</keyword>
<proteinExistence type="inferred from homology"/>
<dbReference type="SUPFAM" id="SSF161098">
    <property type="entry name" value="MetI-like"/>
    <property type="match status" value="1"/>
</dbReference>
<dbReference type="CDD" id="cd06261">
    <property type="entry name" value="TM_PBP2"/>
    <property type="match status" value="1"/>
</dbReference>
<evidence type="ECO:0000256" key="5">
    <source>
        <dbReference type="ARBA" id="ARBA00022989"/>
    </source>
</evidence>
<dbReference type="InterPro" id="IPR051393">
    <property type="entry name" value="ABC_transporter_permease"/>
</dbReference>
<dbReference type="PANTHER" id="PTHR30193:SF37">
    <property type="entry name" value="INNER MEMBRANE ABC TRANSPORTER PERMEASE PROTEIN YCJO"/>
    <property type="match status" value="1"/>
</dbReference>
<reference evidence="9 10" key="1">
    <citation type="journal article" date="2013" name="Int. J. Syst. Evol. Microbiol.">
        <title>Tumebacillus flagellatus sp. nov., an alpha-amylase/pullulanase-producing bacterium isolated from cassava wastewater.</title>
        <authorList>
            <person name="Wang Q."/>
            <person name="Xie N."/>
            <person name="Qin Y."/>
            <person name="Shen N."/>
            <person name="Zhu J."/>
            <person name="Mi H."/>
            <person name="Huang R."/>
        </authorList>
    </citation>
    <scope>NUCLEOTIDE SEQUENCE [LARGE SCALE GENOMIC DNA]</scope>
    <source>
        <strain evidence="9 10">GST4</strain>
    </source>
</reference>
<keyword evidence="2 7" id="KW-0813">Transport</keyword>
<accession>A0A074LPA8</accession>
<dbReference type="InterPro" id="IPR035906">
    <property type="entry name" value="MetI-like_sf"/>
</dbReference>
<dbReference type="GO" id="GO:0055085">
    <property type="term" value="P:transmembrane transport"/>
    <property type="evidence" value="ECO:0007669"/>
    <property type="project" value="InterPro"/>
</dbReference>
<keyword evidence="5 7" id="KW-1133">Transmembrane helix</keyword>
<organism evidence="9 10">
    <name type="scientific">Tumebacillus flagellatus</name>
    <dbReference type="NCBI Taxonomy" id="1157490"/>
    <lineage>
        <taxon>Bacteria</taxon>
        <taxon>Bacillati</taxon>
        <taxon>Bacillota</taxon>
        <taxon>Bacilli</taxon>
        <taxon>Bacillales</taxon>
        <taxon>Alicyclobacillaceae</taxon>
        <taxon>Tumebacillus</taxon>
    </lineage>
</organism>
<feature type="transmembrane region" description="Helical" evidence="7">
    <location>
        <begin position="114"/>
        <end position="136"/>
    </location>
</feature>
<evidence type="ECO:0000313" key="10">
    <source>
        <dbReference type="Proteomes" id="UP000027931"/>
    </source>
</evidence>
<evidence type="ECO:0000256" key="2">
    <source>
        <dbReference type="ARBA" id="ARBA00022448"/>
    </source>
</evidence>
<evidence type="ECO:0000256" key="3">
    <source>
        <dbReference type="ARBA" id="ARBA00022475"/>
    </source>
</evidence>
<sequence length="305" mass="34211">MRFRGYGFAYWLILPSFLFMVVVHFIPMIQGIWMSFLNLNQFTLPKYLGAPAAGFQNYIDLLTNPDNPIRAGLGYAIRNTILYSIAVTIGVFVLGLGAAMLLNRKFKGRGIARTAMLLPWVVPSYVVGILWGFMWQRDNGIINHLLVDVLHLLPDKPFWLLGSNTILAIIIPTIWRNFPFMMVVFLSGLQTIPDELYEAAKIDGAGAVQRFFRITLPLLKPIIAVQLLFQVISNVYSYNIVAMMFGNGAGYPGQWGDLLMTALQRQTFGYWAFGSGAAASVLLMLVMLGVVAVWQRAFRSELNTE</sequence>
<feature type="transmembrane region" description="Helical" evidence="7">
    <location>
        <begin position="268"/>
        <end position="294"/>
    </location>
</feature>